<dbReference type="AlphaFoldDB" id="X1A5S5"/>
<accession>X1A5S5</accession>
<proteinExistence type="predicted"/>
<comment type="caution">
    <text evidence="1">The sequence shown here is derived from an EMBL/GenBank/DDBJ whole genome shotgun (WGS) entry which is preliminary data.</text>
</comment>
<organism evidence="1">
    <name type="scientific">marine sediment metagenome</name>
    <dbReference type="NCBI Taxonomy" id="412755"/>
    <lineage>
        <taxon>unclassified sequences</taxon>
        <taxon>metagenomes</taxon>
        <taxon>ecological metagenomes</taxon>
    </lineage>
</organism>
<protein>
    <submittedName>
        <fullName evidence="1">Uncharacterized protein</fullName>
    </submittedName>
</protein>
<name>X1A5S5_9ZZZZ</name>
<dbReference type="EMBL" id="BART01014820">
    <property type="protein sequence ID" value="GAG77480.1"/>
    <property type="molecule type" value="Genomic_DNA"/>
</dbReference>
<sequence length="76" mass="8977">IEHRELNMWSDLEQEAFIQERLEMHVACESMEDADLPDCTSEERWERFPSGQPVQYAVLKNEFAKRATKVLHVLSQ</sequence>
<gene>
    <name evidence="1" type="ORF">S01H4_29225</name>
</gene>
<reference evidence="1" key="1">
    <citation type="journal article" date="2014" name="Front. Microbiol.">
        <title>High frequency of phylogenetically diverse reductive dehalogenase-homologous genes in deep subseafloor sedimentary metagenomes.</title>
        <authorList>
            <person name="Kawai M."/>
            <person name="Futagami T."/>
            <person name="Toyoda A."/>
            <person name="Takaki Y."/>
            <person name="Nishi S."/>
            <person name="Hori S."/>
            <person name="Arai W."/>
            <person name="Tsubouchi T."/>
            <person name="Morono Y."/>
            <person name="Uchiyama I."/>
            <person name="Ito T."/>
            <person name="Fujiyama A."/>
            <person name="Inagaki F."/>
            <person name="Takami H."/>
        </authorList>
    </citation>
    <scope>NUCLEOTIDE SEQUENCE</scope>
    <source>
        <strain evidence="1">Expedition CK06-06</strain>
    </source>
</reference>
<evidence type="ECO:0000313" key="1">
    <source>
        <dbReference type="EMBL" id="GAG77480.1"/>
    </source>
</evidence>
<feature type="non-terminal residue" evidence="1">
    <location>
        <position position="1"/>
    </location>
</feature>